<organism evidence="3 4">
    <name type="scientific">Amycolatopsis marina</name>
    <dbReference type="NCBI Taxonomy" id="490629"/>
    <lineage>
        <taxon>Bacteria</taxon>
        <taxon>Bacillati</taxon>
        <taxon>Actinomycetota</taxon>
        <taxon>Actinomycetes</taxon>
        <taxon>Pseudonocardiales</taxon>
        <taxon>Pseudonocardiaceae</taxon>
        <taxon>Amycolatopsis</taxon>
    </lineage>
</organism>
<keyword evidence="4" id="KW-1185">Reference proteome</keyword>
<dbReference type="AlphaFoldDB" id="A0A1I1BUZ1"/>
<sequence>MSRRLLRDLGTWRFWARFGLRVFAVVGVEAMLLGLFDVIKPDAISKLNFPVILAVVLIALIIGAVRSWPRPVEEKYSAPKTEIRLIPGNLFECADNLVIGMSNTFDTAVPHIIQRGSVQGQFLEKVYKQDQDALDQDLNRALGGVQSCGTIEKPGKTTTYPVGTIAVLRHHRTHYFCVAYSAMDKNNNAQADIDGLWRSLMNLWEAVRQTTNGEAVAIPIIGGGQSRLSQVLPAQDSIRFIALSFMFASRQKRVCERLDIFVRPEDLNRIDMLEFQDFLTSLKPS</sequence>
<dbReference type="Proteomes" id="UP000243799">
    <property type="component" value="Unassembled WGS sequence"/>
</dbReference>
<evidence type="ECO:0000259" key="2">
    <source>
        <dbReference type="Pfam" id="PF20016"/>
    </source>
</evidence>
<keyword evidence="1" id="KW-1133">Transmembrane helix</keyword>
<accession>A0A1I1BUZ1</accession>
<proteinExistence type="predicted"/>
<feature type="transmembrane region" description="Helical" evidence="1">
    <location>
        <begin position="12"/>
        <end position="35"/>
    </location>
</feature>
<evidence type="ECO:0000313" key="4">
    <source>
        <dbReference type="Proteomes" id="UP000243799"/>
    </source>
</evidence>
<dbReference type="EMBL" id="FOKG01000017">
    <property type="protein sequence ID" value="SFB53652.1"/>
    <property type="molecule type" value="Genomic_DNA"/>
</dbReference>
<feature type="transmembrane region" description="Helical" evidence="1">
    <location>
        <begin position="47"/>
        <end position="65"/>
    </location>
</feature>
<keyword evidence="1" id="KW-0472">Membrane</keyword>
<dbReference type="InterPro" id="IPR045535">
    <property type="entry name" value="ThsA_Macro"/>
</dbReference>
<feature type="domain" description="Thoeris protein ThsA Macro" evidence="2">
    <location>
        <begin position="84"/>
        <end position="263"/>
    </location>
</feature>
<gene>
    <name evidence="3" type="ORF">SAMN05216266_11780</name>
</gene>
<keyword evidence="1" id="KW-0812">Transmembrane</keyword>
<dbReference type="STRING" id="490629.SAMN05216266_11780"/>
<dbReference type="Pfam" id="PF20016">
    <property type="entry name" value="ThsA_Macro"/>
    <property type="match status" value="1"/>
</dbReference>
<reference evidence="4" key="1">
    <citation type="submission" date="2016-10" db="EMBL/GenBank/DDBJ databases">
        <authorList>
            <person name="Varghese N."/>
            <person name="Submissions S."/>
        </authorList>
    </citation>
    <scope>NUCLEOTIDE SEQUENCE [LARGE SCALE GENOMIC DNA]</scope>
    <source>
        <strain evidence="4">CGMCC 4.3568</strain>
    </source>
</reference>
<evidence type="ECO:0000313" key="3">
    <source>
        <dbReference type="EMBL" id="SFB53652.1"/>
    </source>
</evidence>
<dbReference type="RefSeq" id="WP_143101910.1">
    <property type="nucleotide sequence ID" value="NZ_FOKG01000017.1"/>
</dbReference>
<protein>
    <recommendedName>
        <fullName evidence="2">Thoeris protein ThsA Macro domain-containing protein</fullName>
    </recommendedName>
</protein>
<evidence type="ECO:0000256" key="1">
    <source>
        <dbReference type="SAM" id="Phobius"/>
    </source>
</evidence>
<dbReference type="OrthoDB" id="3405809at2"/>
<name>A0A1I1BUZ1_9PSEU</name>